<name>A0AA97BA23_9CYAN</name>
<accession>A0AA97BA23</accession>
<dbReference type="EMBL" id="CP053540">
    <property type="protein sequence ID" value="WOB43705.1"/>
    <property type="molecule type" value="Genomic_DNA"/>
</dbReference>
<dbReference type="KEGG" id="tog:HNI00_11480"/>
<gene>
    <name evidence="1" type="ORF">HNI00_11480</name>
</gene>
<evidence type="ECO:0000313" key="1">
    <source>
        <dbReference type="EMBL" id="WOB43705.1"/>
    </source>
</evidence>
<dbReference type="AlphaFoldDB" id="A0AA97BA23"/>
<dbReference type="RefSeq" id="WP_316786247.1">
    <property type="nucleotide sequence ID" value="NZ_CP053540.1"/>
</dbReference>
<organism evidence="1">
    <name type="scientific">Thermoleptolyngbya oregonensis NK1-22</name>
    <dbReference type="NCBI Taxonomy" id="2547457"/>
    <lineage>
        <taxon>Bacteria</taxon>
        <taxon>Bacillati</taxon>
        <taxon>Cyanobacteriota</taxon>
        <taxon>Cyanophyceae</taxon>
        <taxon>Oculatellales</taxon>
        <taxon>Oculatellaceae</taxon>
        <taxon>Thermoleptolyngbya</taxon>
    </lineage>
</organism>
<protein>
    <submittedName>
        <fullName evidence="1">Uncharacterized protein</fullName>
    </submittedName>
</protein>
<proteinExistence type="predicted"/>
<sequence length="65" mass="7730">MTMMEKLRHVLSDGQWHSTPELVERVGHRFSAALHRAVKEHQWQVEKRRSDLKTFEYRLIGNGQS</sequence>
<reference evidence="1" key="1">
    <citation type="submission" date="2020-05" db="EMBL/GenBank/DDBJ databases">
        <authorList>
            <person name="Zhu T."/>
            <person name="Keshari N."/>
            <person name="Lu X."/>
        </authorList>
    </citation>
    <scope>NUCLEOTIDE SEQUENCE</scope>
    <source>
        <strain evidence="1">NK1-22</strain>
    </source>
</reference>